<dbReference type="CDD" id="cd12797">
    <property type="entry name" value="M23_peptidase"/>
    <property type="match status" value="1"/>
</dbReference>
<dbReference type="Gene3D" id="2.70.70.10">
    <property type="entry name" value="Glucose Permease (Domain IIA)"/>
    <property type="match status" value="1"/>
</dbReference>
<evidence type="ECO:0000313" key="3">
    <source>
        <dbReference type="Proteomes" id="UP001164745"/>
    </source>
</evidence>
<dbReference type="InterPro" id="IPR016047">
    <property type="entry name" value="M23ase_b-sheet_dom"/>
</dbReference>
<protein>
    <submittedName>
        <fullName evidence="2">M23 family metallopeptidase</fullName>
    </submittedName>
</protein>
<evidence type="ECO:0000259" key="1">
    <source>
        <dbReference type="Pfam" id="PF01551"/>
    </source>
</evidence>
<dbReference type="Proteomes" id="UP001164745">
    <property type="component" value="Chromosome"/>
</dbReference>
<proteinExistence type="predicted"/>
<dbReference type="SUPFAM" id="SSF51261">
    <property type="entry name" value="Duplicated hybrid motif"/>
    <property type="match status" value="1"/>
</dbReference>
<organism evidence="2 3">
    <name type="scientific">Caldicellulosiruptor naganoensis</name>
    <dbReference type="NCBI Taxonomy" id="29324"/>
    <lineage>
        <taxon>Bacteria</taxon>
        <taxon>Bacillati</taxon>
        <taxon>Bacillota</taxon>
        <taxon>Bacillota incertae sedis</taxon>
        <taxon>Caldicellulosiruptorales</taxon>
        <taxon>Caldicellulosiruptoraceae</taxon>
        <taxon>Caldicellulosiruptor</taxon>
    </lineage>
</organism>
<dbReference type="InterPro" id="IPR011055">
    <property type="entry name" value="Dup_hybrid_motif"/>
</dbReference>
<dbReference type="RefSeq" id="WP_052671497.1">
    <property type="nucleotide sequence ID" value="NZ_CP113864.1"/>
</dbReference>
<keyword evidence="3" id="KW-1185">Reference proteome</keyword>
<name>A0ABY7BER3_9FIRM</name>
<sequence length="100" mass="11306">MYPADGQIEISQDGEYFIVVAKATNIIAPCSGKVVSIKNKAGRFDIVIQDKKKVLYILENLDSTYIQKGKTIKKGEIIGQKRPFEISEKDFIYFKREGGM</sequence>
<dbReference type="Pfam" id="PF01551">
    <property type="entry name" value="Peptidase_M23"/>
    <property type="match status" value="1"/>
</dbReference>
<gene>
    <name evidence="2" type="ORF">OTJ99_001908</name>
</gene>
<reference evidence="2" key="1">
    <citation type="submission" date="2022-12" db="EMBL/GenBank/DDBJ databases">
        <authorList>
            <person name="Bing R.G."/>
            <person name="Willard D.J."/>
            <person name="Manesh M.J.H."/>
            <person name="Laemthong T."/>
            <person name="Crosby J.R."/>
            <person name="Kelly R.M."/>
        </authorList>
    </citation>
    <scope>NUCLEOTIDE SEQUENCE</scope>
    <source>
        <strain evidence="2">DSM 8991</strain>
    </source>
</reference>
<evidence type="ECO:0000313" key="2">
    <source>
        <dbReference type="EMBL" id="WAM31094.1"/>
    </source>
</evidence>
<feature type="domain" description="M23ase beta-sheet core" evidence="1">
    <location>
        <begin position="18"/>
        <end position="81"/>
    </location>
</feature>
<dbReference type="EMBL" id="CP113864">
    <property type="protein sequence ID" value="WAM31094.1"/>
    <property type="molecule type" value="Genomic_DNA"/>
</dbReference>
<accession>A0ABY7BER3</accession>